<proteinExistence type="predicted"/>
<evidence type="ECO:0000259" key="2">
    <source>
        <dbReference type="Pfam" id="PF00583"/>
    </source>
</evidence>
<dbReference type="CDD" id="cd04301">
    <property type="entry name" value="NAT_SF"/>
    <property type="match status" value="1"/>
</dbReference>
<evidence type="ECO:0000259" key="1">
    <source>
        <dbReference type="Pfam" id="PF00561"/>
    </source>
</evidence>
<dbReference type="SUPFAM" id="SSF53474">
    <property type="entry name" value="alpha/beta-Hydrolases"/>
    <property type="match status" value="1"/>
</dbReference>
<dbReference type="GO" id="GO:0072330">
    <property type="term" value="P:monocarboxylic acid biosynthetic process"/>
    <property type="evidence" value="ECO:0007669"/>
    <property type="project" value="UniProtKB-ARBA"/>
</dbReference>
<dbReference type="RefSeq" id="XP_056764895.1">
    <property type="nucleotide sequence ID" value="XM_056912069.1"/>
</dbReference>
<comment type="caution">
    <text evidence="3">The sequence shown here is derived from an EMBL/GenBank/DDBJ whole genome shotgun (WGS) entry which is preliminary data.</text>
</comment>
<reference evidence="3" key="1">
    <citation type="submission" date="2022-12" db="EMBL/GenBank/DDBJ databases">
        <authorList>
            <person name="Petersen C."/>
        </authorList>
    </citation>
    <scope>NUCLEOTIDE SEQUENCE</scope>
    <source>
        <strain evidence="3">IBT 16125</strain>
    </source>
</reference>
<sequence length="420" mass="46568">MAYQVQYAEEGDAPGLAQINTLSFEGRGLLPQLFPEATQDAIQAYKSMYTMKHFANPQMHVLKVNDPSSGATVGYARWHIPESLSPRTNVPVLSEKAQEAARDPVQFAPRPMNEALFGAFRTLLEESRKKYLTEKDMMLDLLATLPTHQGRGIGSTLLRWGTSKADEWQVRIYLEATGEGYPVYVKHGWRPVEEVHLDREKPLTYLGEEVSDRFDIIGLGLRGIGISSPIKCDPEYENQRVSLWPSNQTELDALINKYANFGEICPNMTGPLVEHMDPVSAAKDIEAIRQGFGDEKLNYLGLSYGNLIGQTYAENFPQNIRTLVLDGNMDHSTDLISYLTVKSSTYESELKLGEALYAATKGDPSGLSDTLAFSSSSTSFQGQPVSHLDWDHPEASLVGLQYQDELAGTMLPHVKTGDDG</sequence>
<dbReference type="InterPro" id="IPR000182">
    <property type="entry name" value="GNAT_dom"/>
</dbReference>
<dbReference type="GO" id="GO:0017000">
    <property type="term" value="P:antibiotic biosynthetic process"/>
    <property type="evidence" value="ECO:0007669"/>
    <property type="project" value="UniProtKB-ARBA"/>
</dbReference>
<dbReference type="PANTHER" id="PTHR42791:SF2">
    <property type="entry name" value="N-ACETYLTRANSFERASE DOMAIN-CONTAINING PROTEIN"/>
    <property type="match status" value="1"/>
</dbReference>
<dbReference type="Gene3D" id="3.40.630.30">
    <property type="match status" value="1"/>
</dbReference>
<name>A0AAD6C5C2_9EURO</name>
<protein>
    <recommendedName>
        <fullName evidence="5">N-acetyltransferase domain-containing protein</fullName>
    </recommendedName>
</protein>
<dbReference type="Pfam" id="PF00583">
    <property type="entry name" value="Acetyltransf_1"/>
    <property type="match status" value="1"/>
</dbReference>
<dbReference type="InterPro" id="IPR029058">
    <property type="entry name" value="AB_hydrolase_fold"/>
</dbReference>
<gene>
    <name evidence="3" type="ORF">N7458_008687</name>
</gene>
<accession>A0AAD6C5C2</accession>
<dbReference type="Proteomes" id="UP001213681">
    <property type="component" value="Unassembled WGS sequence"/>
</dbReference>
<organism evidence="3 4">
    <name type="scientific">Penicillium daleae</name>
    <dbReference type="NCBI Taxonomy" id="63821"/>
    <lineage>
        <taxon>Eukaryota</taxon>
        <taxon>Fungi</taxon>
        <taxon>Dikarya</taxon>
        <taxon>Ascomycota</taxon>
        <taxon>Pezizomycotina</taxon>
        <taxon>Eurotiomycetes</taxon>
        <taxon>Eurotiomycetidae</taxon>
        <taxon>Eurotiales</taxon>
        <taxon>Aspergillaceae</taxon>
        <taxon>Penicillium</taxon>
    </lineage>
</organism>
<feature type="domain" description="N-acetyltransferase" evidence="2">
    <location>
        <begin position="127"/>
        <end position="176"/>
    </location>
</feature>
<feature type="domain" description="AB hydrolase-1" evidence="1">
    <location>
        <begin position="206"/>
        <end position="336"/>
    </location>
</feature>
<keyword evidence="4" id="KW-1185">Reference proteome</keyword>
<dbReference type="InterPro" id="IPR016181">
    <property type="entry name" value="Acyl_CoA_acyltransferase"/>
</dbReference>
<dbReference type="GeneID" id="81602312"/>
<dbReference type="Pfam" id="PF00561">
    <property type="entry name" value="Abhydrolase_1"/>
    <property type="match status" value="1"/>
</dbReference>
<dbReference type="AlphaFoldDB" id="A0AAD6C5C2"/>
<reference evidence="3" key="2">
    <citation type="journal article" date="2023" name="IMA Fungus">
        <title>Comparative genomic study of the Penicillium genus elucidates a diverse pangenome and 15 lateral gene transfer events.</title>
        <authorList>
            <person name="Petersen C."/>
            <person name="Sorensen T."/>
            <person name="Nielsen M.R."/>
            <person name="Sondergaard T.E."/>
            <person name="Sorensen J.L."/>
            <person name="Fitzpatrick D.A."/>
            <person name="Frisvad J.C."/>
            <person name="Nielsen K.L."/>
        </authorList>
    </citation>
    <scope>NUCLEOTIDE SEQUENCE</scope>
    <source>
        <strain evidence="3">IBT 16125</strain>
    </source>
</reference>
<dbReference type="InterPro" id="IPR052523">
    <property type="entry name" value="Trichothecene_AcTrans"/>
</dbReference>
<evidence type="ECO:0000313" key="4">
    <source>
        <dbReference type="Proteomes" id="UP001213681"/>
    </source>
</evidence>
<evidence type="ECO:0000313" key="3">
    <source>
        <dbReference type="EMBL" id="KAJ5444815.1"/>
    </source>
</evidence>
<evidence type="ECO:0008006" key="5">
    <source>
        <dbReference type="Google" id="ProtNLM"/>
    </source>
</evidence>
<dbReference type="PANTHER" id="PTHR42791">
    <property type="entry name" value="GNAT FAMILY ACETYLTRANSFERASE"/>
    <property type="match status" value="1"/>
</dbReference>
<dbReference type="GO" id="GO:0016747">
    <property type="term" value="F:acyltransferase activity, transferring groups other than amino-acyl groups"/>
    <property type="evidence" value="ECO:0007669"/>
    <property type="project" value="InterPro"/>
</dbReference>
<dbReference type="SUPFAM" id="SSF55729">
    <property type="entry name" value="Acyl-CoA N-acyltransferases (Nat)"/>
    <property type="match status" value="1"/>
</dbReference>
<dbReference type="InterPro" id="IPR000073">
    <property type="entry name" value="AB_hydrolase_1"/>
</dbReference>
<dbReference type="EMBL" id="JAPVEA010000007">
    <property type="protein sequence ID" value="KAJ5444815.1"/>
    <property type="molecule type" value="Genomic_DNA"/>
</dbReference>